<feature type="transmembrane region" description="Helical" evidence="2">
    <location>
        <begin position="219"/>
        <end position="239"/>
    </location>
</feature>
<keyword evidence="2" id="KW-0812">Transmembrane</keyword>
<dbReference type="Proteomes" id="UP000663828">
    <property type="component" value="Unassembled WGS sequence"/>
</dbReference>
<keyword evidence="2" id="KW-0472">Membrane</keyword>
<dbReference type="EMBL" id="CAJNOR010002158">
    <property type="protein sequence ID" value="CAF1255833.1"/>
    <property type="molecule type" value="Genomic_DNA"/>
</dbReference>
<feature type="transmembrane region" description="Helical" evidence="2">
    <location>
        <begin position="12"/>
        <end position="37"/>
    </location>
</feature>
<comment type="caution">
    <text evidence="3">The sequence shown here is derived from an EMBL/GenBank/DDBJ whole genome shotgun (WGS) entry which is preliminary data.</text>
</comment>
<dbReference type="EMBL" id="CAJNOJ010000302">
    <property type="protein sequence ID" value="CAF1383481.1"/>
    <property type="molecule type" value="Genomic_DNA"/>
</dbReference>
<reference evidence="3" key="1">
    <citation type="submission" date="2021-02" db="EMBL/GenBank/DDBJ databases">
        <authorList>
            <person name="Nowell W R."/>
        </authorList>
    </citation>
    <scope>NUCLEOTIDE SEQUENCE</scope>
</reference>
<proteinExistence type="predicted"/>
<protein>
    <submittedName>
        <fullName evidence="3">Uncharacterized protein</fullName>
    </submittedName>
</protein>
<dbReference type="AlphaFoldDB" id="A0A815AKL1"/>
<evidence type="ECO:0000313" key="5">
    <source>
        <dbReference type="Proteomes" id="UP000663828"/>
    </source>
</evidence>
<gene>
    <name evidence="4" type="ORF">EDS130_LOCUS35064</name>
    <name evidence="3" type="ORF">XAT740_LOCUS26509</name>
</gene>
<feature type="transmembrane region" description="Helical" evidence="2">
    <location>
        <begin position="79"/>
        <end position="100"/>
    </location>
</feature>
<feature type="transmembrane region" description="Helical" evidence="2">
    <location>
        <begin position="184"/>
        <end position="213"/>
    </location>
</feature>
<evidence type="ECO:0000313" key="3">
    <source>
        <dbReference type="EMBL" id="CAF1255833.1"/>
    </source>
</evidence>
<dbReference type="Proteomes" id="UP000663852">
    <property type="component" value="Unassembled WGS sequence"/>
</dbReference>
<name>A0A815AKL1_ADIRI</name>
<feature type="transmembrane region" description="Helical" evidence="2">
    <location>
        <begin position="121"/>
        <end position="140"/>
    </location>
</feature>
<organism evidence="3 5">
    <name type="scientific">Adineta ricciae</name>
    <name type="common">Rotifer</name>
    <dbReference type="NCBI Taxonomy" id="249248"/>
    <lineage>
        <taxon>Eukaryota</taxon>
        <taxon>Metazoa</taxon>
        <taxon>Spiralia</taxon>
        <taxon>Gnathifera</taxon>
        <taxon>Rotifera</taxon>
        <taxon>Eurotatoria</taxon>
        <taxon>Bdelloidea</taxon>
        <taxon>Adinetida</taxon>
        <taxon>Adinetidae</taxon>
        <taxon>Adineta</taxon>
    </lineage>
</organism>
<keyword evidence="2" id="KW-1133">Transmembrane helix</keyword>
<evidence type="ECO:0000313" key="4">
    <source>
        <dbReference type="EMBL" id="CAF1383481.1"/>
    </source>
</evidence>
<feature type="transmembrane region" description="Helical" evidence="2">
    <location>
        <begin position="49"/>
        <end position="67"/>
    </location>
</feature>
<keyword evidence="5" id="KW-1185">Reference proteome</keyword>
<accession>A0A815AKL1</accession>
<evidence type="ECO:0000256" key="1">
    <source>
        <dbReference type="SAM" id="MobiDB-lite"/>
    </source>
</evidence>
<feature type="transmembrane region" description="Helical" evidence="2">
    <location>
        <begin position="152"/>
        <end position="172"/>
    </location>
</feature>
<sequence length="271" mass="31211">MNSSIENTYPYYSYIPSCIAANSLALIIYILLIIWFIQSLYVKCNPRPIIIFIYVSHLVTFIELIFRGTLHIDILNTKVFYRITSSLISISPRLILLANYHCLIELRGKTRRRILDRTTDIMLPFGAISAAILLIIGNQFAFNSNRFHLSFALRQISAGLVLGLCLFFYIVWHFSVSHSRRLYILLLLTISSICVLIEAIYVQLMSIPSFFIILSKNELWYYLFHVIPVFVGLTTWSIFHPSRLLPPPENQVQHDQSGKELLPPLPSSLVD</sequence>
<evidence type="ECO:0000256" key="2">
    <source>
        <dbReference type="SAM" id="Phobius"/>
    </source>
</evidence>
<feature type="region of interest" description="Disordered" evidence="1">
    <location>
        <begin position="249"/>
        <end position="271"/>
    </location>
</feature>